<keyword evidence="2" id="KW-0472">Membrane</keyword>
<protein>
    <submittedName>
        <fullName evidence="3">Uncharacterized protein</fullName>
    </submittedName>
</protein>
<dbReference type="PANTHER" id="PTHR32301">
    <property type="entry name" value="COUNTIN RECEPTOR CNR3-RELATED"/>
    <property type="match status" value="1"/>
</dbReference>
<name>A0A913ZLD7_PATMI</name>
<proteinExistence type="predicted"/>
<dbReference type="AlphaFoldDB" id="A0A913ZLD7"/>
<evidence type="ECO:0000313" key="4">
    <source>
        <dbReference type="Proteomes" id="UP000887568"/>
    </source>
</evidence>
<organism evidence="3 4">
    <name type="scientific">Patiria miniata</name>
    <name type="common">Bat star</name>
    <name type="synonym">Asterina miniata</name>
    <dbReference type="NCBI Taxonomy" id="46514"/>
    <lineage>
        <taxon>Eukaryota</taxon>
        <taxon>Metazoa</taxon>
        <taxon>Echinodermata</taxon>
        <taxon>Eleutherozoa</taxon>
        <taxon>Asterozoa</taxon>
        <taxon>Asteroidea</taxon>
        <taxon>Valvatacea</taxon>
        <taxon>Valvatida</taxon>
        <taxon>Asterinidae</taxon>
        <taxon>Patiria</taxon>
    </lineage>
</organism>
<dbReference type="GeneID" id="119724741"/>
<dbReference type="InterPro" id="IPR053259">
    <property type="entry name" value="Golvesin-related_Golgi"/>
</dbReference>
<dbReference type="EnsemblMetazoa" id="XM_038195933.1">
    <property type="protein sequence ID" value="XP_038051861.1"/>
    <property type="gene ID" value="LOC119724741"/>
</dbReference>
<dbReference type="Gene3D" id="3.40.50.300">
    <property type="entry name" value="P-loop containing nucleotide triphosphate hydrolases"/>
    <property type="match status" value="1"/>
</dbReference>
<feature type="compositionally biased region" description="Low complexity" evidence="1">
    <location>
        <begin position="453"/>
        <end position="463"/>
    </location>
</feature>
<dbReference type="RefSeq" id="XP_038051861.1">
    <property type="nucleotide sequence ID" value="XM_038195933.1"/>
</dbReference>
<dbReference type="InterPro" id="IPR027417">
    <property type="entry name" value="P-loop_NTPase"/>
</dbReference>
<feature type="transmembrane region" description="Helical" evidence="2">
    <location>
        <begin position="49"/>
        <end position="72"/>
    </location>
</feature>
<keyword evidence="4" id="KW-1185">Reference proteome</keyword>
<evidence type="ECO:0000256" key="1">
    <source>
        <dbReference type="SAM" id="MobiDB-lite"/>
    </source>
</evidence>
<keyword evidence="2" id="KW-0812">Transmembrane</keyword>
<feature type="region of interest" description="Disordered" evidence="1">
    <location>
        <begin position="1"/>
        <end position="27"/>
    </location>
</feature>
<evidence type="ECO:0000256" key="2">
    <source>
        <dbReference type="SAM" id="Phobius"/>
    </source>
</evidence>
<keyword evidence="2" id="KW-1133">Transmembrane helix</keyword>
<accession>A0A913ZLD7</accession>
<reference evidence="3" key="1">
    <citation type="submission" date="2022-11" db="UniProtKB">
        <authorList>
            <consortium name="EnsemblMetazoa"/>
        </authorList>
    </citation>
    <scope>IDENTIFICATION</scope>
</reference>
<dbReference type="PANTHER" id="PTHR32301:SF6">
    <property type="entry name" value="GOLVESIN-RELATED"/>
    <property type="match status" value="1"/>
</dbReference>
<sequence>MSVLDATPGTTPTGRESRPTGKMARQSGTLLASARRSGLLPTFCRRQKYVILIACVSVFGCVHLLTGSVGLFSAGLERQETAAGQGMSAGSGDIRRMNELGGAALWPPPPSSHRDPVIHTGEFPFNPVRPLYRAARVNGNIHSLSRGRERLDKRHVVPFPWPERQKFIPNYFLNYDNLSRSSSDEDKVAKFDSSSVLVYLHHNKAAGTTTKRCLATIAGADLGRTTGPVLSSEGRLAVEARFIRSRRFMMRSSPNTYFGGYAFGICDRYRKPCAYFTVLRDPYERTLSSHSYCKHARQDQLCSAQVANKVSLREWALHQGSFFFRQLLFQPEFCSDKTRWMRNVDVEGVPHDFLNKRDSLRSAPCWFREKLIMELTLNHTQHEALLKYCLKNLERWFTVIMLVDHYDESLQMAQEALKLPVHDLCAGRHDNTGSYNKTANPVTASKLPDQNRTSPTSPATSDPSVEEQLLELRQDPEVRSVLRADELLYQRGVEIFNKQRAVFSKIRSILT</sequence>
<feature type="region of interest" description="Disordered" evidence="1">
    <location>
        <begin position="432"/>
        <end position="467"/>
    </location>
</feature>
<dbReference type="OrthoDB" id="10010208at2759"/>
<evidence type="ECO:0000313" key="3">
    <source>
        <dbReference type="EnsemblMetazoa" id="XP_038051861.1"/>
    </source>
</evidence>
<dbReference type="Proteomes" id="UP000887568">
    <property type="component" value="Unplaced"/>
</dbReference>
<feature type="compositionally biased region" description="Polar residues" evidence="1">
    <location>
        <begin position="432"/>
        <end position="452"/>
    </location>
</feature>